<comment type="caution">
    <text evidence="6">The sequence shown here is derived from an EMBL/GenBank/DDBJ whole genome shotgun (WGS) entry which is preliminary data.</text>
</comment>
<feature type="repeat" description="Pumilio" evidence="4">
    <location>
        <begin position="537"/>
        <end position="573"/>
    </location>
</feature>
<dbReference type="SMART" id="SM00025">
    <property type="entry name" value="Pumilio"/>
    <property type="match status" value="4"/>
</dbReference>
<proteinExistence type="predicted"/>
<dbReference type="InterPro" id="IPR033133">
    <property type="entry name" value="PUM-HD"/>
</dbReference>
<evidence type="ECO:0000256" key="4">
    <source>
        <dbReference type="PROSITE-ProRule" id="PRU00317"/>
    </source>
</evidence>
<name>A0ABU6VD23_9FABA</name>
<feature type="domain" description="PUM-HD" evidence="5">
    <location>
        <begin position="431"/>
        <end position="605"/>
    </location>
</feature>
<gene>
    <name evidence="6" type="ORF">PIB30_030061</name>
</gene>
<dbReference type="InterPro" id="IPR001313">
    <property type="entry name" value="Pumilio_RNA-bd_rpt"/>
</dbReference>
<keyword evidence="3" id="KW-0694">RNA-binding</keyword>
<dbReference type="Pfam" id="PF00806">
    <property type="entry name" value="PUF"/>
    <property type="match status" value="4"/>
</dbReference>
<evidence type="ECO:0000256" key="1">
    <source>
        <dbReference type="ARBA" id="ARBA00022737"/>
    </source>
</evidence>
<keyword evidence="7" id="KW-1185">Reference proteome</keyword>
<keyword evidence="2" id="KW-0810">Translation regulation</keyword>
<accession>A0ABU6VD23</accession>
<dbReference type="PROSITE" id="PS50303">
    <property type="entry name" value="PUM_HD"/>
    <property type="match status" value="1"/>
</dbReference>
<dbReference type="InterPro" id="IPR011989">
    <property type="entry name" value="ARM-like"/>
</dbReference>
<evidence type="ECO:0000313" key="6">
    <source>
        <dbReference type="EMBL" id="MED6170345.1"/>
    </source>
</evidence>
<keyword evidence="1" id="KW-0677">Repeat</keyword>
<evidence type="ECO:0000259" key="5">
    <source>
        <dbReference type="PROSITE" id="PS50303"/>
    </source>
</evidence>
<dbReference type="InterPro" id="IPR016024">
    <property type="entry name" value="ARM-type_fold"/>
</dbReference>
<evidence type="ECO:0000313" key="7">
    <source>
        <dbReference type="Proteomes" id="UP001341840"/>
    </source>
</evidence>
<dbReference type="PANTHER" id="PTHR12537">
    <property type="entry name" value="RNA BINDING PROTEIN PUMILIO-RELATED"/>
    <property type="match status" value="1"/>
</dbReference>
<evidence type="ECO:0000256" key="3">
    <source>
        <dbReference type="ARBA" id="ARBA00022884"/>
    </source>
</evidence>
<feature type="non-terminal residue" evidence="6">
    <location>
        <position position="605"/>
    </location>
</feature>
<dbReference type="SUPFAM" id="SSF48371">
    <property type="entry name" value="ARM repeat"/>
    <property type="match status" value="1"/>
</dbReference>
<dbReference type="Gene3D" id="1.25.10.10">
    <property type="entry name" value="Leucine-rich Repeat Variant"/>
    <property type="match status" value="1"/>
</dbReference>
<dbReference type="Proteomes" id="UP001341840">
    <property type="component" value="Unassembled WGS sequence"/>
</dbReference>
<feature type="repeat" description="Pumilio" evidence="4">
    <location>
        <begin position="462"/>
        <end position="497"/>
    </location>
</feature>
<dbReference type="EMBL" id="JASCZI010151159">
    <property type="protein sequence ID" value="MED6170345.1"/>
    <property type="molecule type" value="Genomic_DNA"/>
</dbReference>
<organism evidence="6 7">
    <name type="scientific">Stylosanthes scabra</name>
    <dbReference type="NCBI Taxonomy" id="79078"/>
    <lineage>
        <taxon>Eukaryota</taxon>
        <taxon>Viridiplantae</taxon>
        <taxon>Streptophyta</taxon>
        <taxon>Embryophyta</taxon>
        <taxon>Tracheophyta</taxon>
        <taxon>Spermatophyta</taxon>
        <taxon>Magnoliopsida</taxon>
        <taxon>eudicotyledons</taxon>
        <taxon>Gunneridae</taxon>
        <taxon>Pentapetalae</taxon>
        <taxon>rosids</taxon>
        <taxon>fabids</taxon>
        <taxon>Fabales</taxon>
        <taxon>Fabaceae</taxon>
        <taxon>Papilionoideae</taxon>
        <taxon>50 kb inversion clade</taxon>
        <taxon>dalbergioids sensu lato</taxon>
        <taxon>Dalbergieae</taxon>
        <taxon>Pterocarpus clade</taxon>
        <taxon>Stylosanthes</taxon>
    </lineage>
</organism>
<feature type="repeat" description="Pumilio" evidence="4">
    <location>
        <begin position="498"/>
        <end position="533"/>
    </location>
</feature>
<reference evidence="6 7" key="1">
    <citation type="journal article" date="2023" name="Plants (Basel)">
        <title>Bridging the Gap: Combining Genomics and Transcriptomics Approaches to Understand Stylosanthes scabra, an Orphan Legume from the Brazilian Caatinga.</title>
        <authorList>
            <person name="Ferreira-Neto J.R.C."/>
            <person name="da Silva M.D."/>
            <person name="Binneck E."/>
            <person name="de Melo N.F."/>
            <person name="da Silva R.H."/>
            <person name="de Melo A.L.T.M."/>
            <person name="Pandolfi V."/>
            <person name="Bustamante F.O."/>
            <person name="Brasileiro-Vidal A.C."/>
            <person name="Benko-Iseppon A.M."/>
        </authorList>
    </citation>
    <scope>NUCLEOTIDE SEQUENCE [LARGE SCALE GENOMIC DNA]</scope>
    <source>
        <tissue evidence="6">Leaves</tissue>
    </source>
</reference>
<dbReference type="PROSITE" id="PS50302">
    <property type="entry name" value="PUM"/>
    <property type="match status" value="3"/>
</dbReference>
<dbReference type="PANTHER" id="PTHR12537:SF13">
    <property type="entry name" value="PUMILIO HOMOLOGY DOMAIN FAMILY MEMBER 4"/>
    <property type="match status" value="1"/>
</dbReference>
<protein>
    <recommendedName>
        <fullName evidence="5">PUM-HD domain-containing protein</fullName>
    </recommendedName>
</protein>
<sequence length="605" mass="66629">MGKEMSENVKDDGELEELEMLLNEIPRATSHNLLHLYHRNRHVNGGGGCVDDDHHHHDHGHFVSQANHGMCGMYDDVDDPLTTQIQYPCVSSPLSGFSDCSSSSLFLQGGHALSDTGSPTLEDLKSTIPSGSSCHPNPFCLDSLTPDSASIKSANGSLADELGLCANLSQMYLGNQHESPYDSKDASMGMNGVSFRDCSFTGNSPINVNKHGDYCNFNREFLDCAGVQSPFPGSPMNHGSDMNQILSGLSQDCKMANLFGSRQCTKWPETVPAQLNGFSVSIDSPRNNRRQMLDNYYFRGNQGPVPAASLSRNSVVDAILCAQKNGMNLMEETCMSRMPNSSFCNNLRPYLSVQNLLQHSHPLSNARTVPPSNARIPQGNLDSITSEGSFIIQGEGLNYVNRGSDRSRCQNKAAARGTGYGKHIRRSELDTRHQVVGSHGSPRSVGIGCSFPLMPKYNSLAEARGYIYLIAKDQHGCRFLQRTFEEGTSEDVQVIFNEIIDHVVELMMNPFGNYLMQKLLDVCSEEQRMQILLIITEEPGQLVRISLNTHGTRVVQKLIETLKTRQQIALVVSALEPGFLALIKDLNGNHVVQRCLLCLSNEDNK</sequence>
<evidence type="ECO:0000256" key="2">
    <source>
        <dbReference type="ARBA" id="ARBA00022845"/>
    </source>
</evidence>